<dbReference type="WBParaSite" id="TTAC_0001108801-mRNA-1">
    <property type="protein sequence ID" value="TTAC_0001108801-mRNA-1"/>
    <property type="gene ID" value="TTAC_0001108801"/>
</dbReference>
<dbReference type="AlphaFoldDB" id="A0A0R3XC11"/>
<accession>A0A0R3XC11</accession>
<reference evidence="1 2" key="2">
    <citation type="submission" date="2018-11" db="EMBL/GenBank/DDBJ databases">
        <authorList>
            <consortium name="Pathogen Informatics"/>
        </authorList>
    </citation>
    <scope>NUCLEOTIDE SEQUENCE [LARGE SCALE GENOMIC DNA]</scope>
</reference>
<keyword evidence="2" id="KW-1185">Reference proteome</keyword>
<dbReference type="EMBL" id="UYWX01022865">
    <property type="protein sequence ID" value="VDM36051.1"/>
    <property type="molecule type" value="Genomic_DNA"/>
</dbReference>
<evidence type="ECO:0000313" key="2">
    <source>
        <dbReference type="Proteomes" id="UP000274429"/>
    </source>
</evidence>
<organism evidence="3">
    <name type="scientific">Hydatigena taeniaeformis</name>
    <name type="common">Feline tapeworm</name>
    <name type="synonym">Taenia taeniaeformis</name>
    <dbReference type="NCBI Taxonomy" id="6205"/>
    <lineage>
        <taxon>Eukaryota</taxon>
        <taxon>Metazoa</taxon>
        <taxon>Spiralia</taxon>
        <taxon>Lophotrochozoa</taxon>
        <taxon>Platyhelminthes</taxon>
        <taxon>Cestoda</taxon>
        <taxon>Eucestoda</taxon>
        <taxon>Cyclophyllidea</taxon>
        <taxon>Taeniidae</taxon>
        <taxon>Hydatigera</taxon>
    </lineage>
</organism>
<protein>
    <submittedName>
        <fullName evidence="1 3">Uncharacterized protein</fullName>
    </submittedName>
</protein>
<evidence type="ECO:0000313" key="1">
    <source>
        <dbReference type="EMBL" id="VDM36051.1"/>
    </source>
</evidence>
<dbReference type="Proteomes" id="UP000274429">
    <property type="component" value="Unassembled WGS sequence"/>
</dbReference>
<sequence>MQCKTEFPSSSVVRVTTNAMVILPGPHFAGATVIRLISQYPYARDVQLCVGSTLSHHLGLRHCARSHAHRLVDLHVPSMSATRNRTNKRTEVMQEKAMQRSPPSHQVGRLHKGRTRYVDNYISEDSNWTRIVDEDMDCGFARYFLLH</sequence>
<proteinExistence type="predicted"/>
<gene>
    <name evidence="1" type="ORF">TTAC_LOCUS11071</name>
</gene>
<reference evidence="3" key="1">
    <citation type="submission" date="2017-02" db="UniProtKB">
        <authorList>
            <consortium name="WormBaseParasite"/>
        </authorList>
    </citation>
    <scope>IDENTIFICATION</scope>
</reference>
<name>A0A0R3XC11_HYDTA</name>
<evidence type="ECO:0000313" key="3">
    <source>
        <dbReference type="WBParaSite" id="TTAC_0001108801-mRNA-1"/>
    </source>
</evidence>